<accession>A0AAN9PSI3</accession>
<feature type="chain" id="PRO_5042834693" description="Cyclotide" evidence="1">
    <location>
        <begin position="22"/>
        <end position="72"/>
    </location>
</feature>
<evidence type="ECO:0000256" key="1">
    <source>
        <dbReference type="SAM" id="SignalP"/>
    </source>
</evidence>
<proteinExistence type="predicted"/>
<sequence>MAWTPYSLLLPLLHPTFLSLSRSPTGSDTCDPYLHNLNSQIPHAPGSNPLSLCDSDYKVTKVSGIFLPPIAP</sequence>
<dbReference type="EMBL" id="JAYKXN010000002">
    <property type="protein sequence ID" value="KAK7310460.1"/>
    <property type="molecule type" value="Genomic_DNA"/>
</dbReference>
<comment type="caution">
    <text evidence="2">The sequence shown here is derived from an EMBL/GenBank/DDBJ whole genome shotgun (WGS) entry which is preliminary data.</text>
</comment>
<keyword evidence="3" id="KW-1185">Reference proteome</keyword>
<reference evidence="2 3" key="1">
    <citation type="submission" date="2024-01" db="EMBL/GenBank/DDBJ databases">
        <title>The genomes of 5 underutilized Papilionoideae crops provide insights into root nodulation and disease resistance.</title>
        <authorList>
            <person name="Yuan L."/>
        </authorList>
    </citation>
    <scope>NUCLEOTIDE SEQUENCE [LARGE SCALE GENOMIC DNA]</scope>
    <source>
        <strain evidence="2">LY-2023</strain>
        <tissue evidence="2">Leaf</tissue>
    </source>
</reference>
<protein>
    <recommendedName>
        <fullName evidence="4">Cyclotide</fullName>
    </recommendedName>
</protein>
<evidence type="ECO:0000313" key="3">
    <source>
        <dbReference type="Proteomes" id="UP001359559"/>
    </source>
</evidence>
<gene>
    <name evidence="2" type="ORF">RJT34_08006</name>
</gene>
<organism evidence="2 3">
    <name type="scientific">Clitoria ternatea</name>
    <name type="common">Butterfly pea</name>
    <dbReference type="NCBI Taxonomy" id="43366"/>
    <lineage>
        <taxon>Eukaryota</taxon>
        <taxon>Viridiplantae</taxon>
        <taxon>Streptophyta</taxon>
        <taxon>Embryophyta</taxon>
        <taxon>Tracheophyta</taxon>
        <taxon>Spermatophyta</taxon>
        <taxon>Magnoliopsida</taxon>
        <taxon>eudicotyledons</taxon>
        <taxon>Gunneridae</taxon>
        <taxon>Pentapetalae</taxon>
        <taxon>rosids</taxon>
        <taxon>fabids</taxon>
        <taxon>Fabales</taxon>
        <taxon>Fabaceae</taxon>
        <taxon>Papilionoideae</taxon>
        <taxon>50 kb inversion clade</taxon>
        <taxon>NPAAA clade</taxon>
        <taxon>indigoferoid/millettioid clade</taxon>
        <taxon>Phaseoleae</taxon>
        <taxon>Clitoria</taxon>
    </lineage>
</organism>
<evidence type="ECO:0000313" key="2">
    <source>
        <dbReference type="EMBL" id="KAK7310460.1"/>
    </source>
</evidence>
<dbReference type="AlphaFoldDB" id="A0AAN9PSI3"/>
<feature type="signal peptide" evidence="1">
    <location>
        <begin position="1"/>
        <end position="21"/>
    </location>
</feature>
<keyword evidence="1" id="KW-0732">Signal</keyword>
<dbReference type="Proteomes" id="UP001359559">
    <property type="component" value="Unassembled WGS sequence"/>
</dbReference>
<evidence type="ECO:0008006" key="4">
    <source>
        <dbReference type="Google" id="ProtNLM"/>
    </source>
</evidence>
<name>A0AAN9PSI3_CLITE</name>